<dbReference type="AlphaFoldDB" id="A0A6A5TJB3"/>
<dbReference type="Pfam" id="PF00067">
    <property type="entry name" value="p450"/>
    <property type="match status" value="1"/>
</dbReference>
<dbReference type="InterPro" id="IPR001128">
    <property type="entry name" value="Cyt_P450"/>
</dbReference>
<keyword evidence="6" id="KW-0560">Oxidoreductase</keyword>
<evidence type="ECO:0000256" key="5">
    <source>
        <dbReference type="PIRSR" id="PIRSR602403-1"/>
    </source>
</evidence>
<evidence type="ECO:0000256" key="2">
    <source>
        <dbReference type="ARBA" id="ARBA00010617"/>
    </source>
</evidence>
<reference evidence="7" key="1">
    <citation type="journal article" date="2020" name="Stud. Mycol.">
        <title>101 Dothideomycetes genomes: a test case for predicting lifestyles and emergence of pathogens.</title>
        <authorList>
            <person name="Haridas S."/>
            <person name="Albert R."/>
            <person name="Binder M."/>
            <person name="Bloem J."/>
            <person name="Labutti K."/>
            <person name="Salamov A."/>
            <person name="Andreopoulos B."/>
            <person name="Baker S."/>
            <person name="Barry K."/>
            <person name="Bills G."/>
            <person name="Bluhm B."/>
            <person name="Cannon C."/>
            <person name="Castanera R."/>
            <person name="Culley D."/>
            <person name="Daum C."/>
            <person name="Ezra D."/>
            <person name="Gonzalez J."/>
            <person name="Henrissat B."/>
            <person name="Kuo A."/>
            <person name="Liang C."/>
            <person name="Lipzen A."/>
            <person name="Lutzoni F."/>
            <person name="Magnuson J."/>
            <person name="Mondo S."/>
            <person name="Nolan M."/>
            <person name="Ohm R."/>
            <person name="Pangilinan J."/>
            <person name="Park H.-J."/>
            <person name="Ramirez L."/>
            <person name="Alfaro M."/>
            <person name="Sun H."/>
            <person name="Tritt A."/>
            <person name="Yoshinaga Y."/>
            <person name="Zwiers L.-H."/>
            <person name="Turgeon B."/>
            <person name="Goodwin S."/>
            <person name="Spatafora J."/>
            <person name="Crous P."/>
            <person name="Grigoriev I."/>
        </authorList>
    </citation>
    <scope>NUCLEOTIDE SEQUENCE</scope>
    <source>
        <strain evidence="7">CBS 675.92</strain>
    </source>
</reference>
<name>A0A6A5TJB3_9PLEO</name>
<organism evidence="7 8">
    <name type="scientific">Byssothecium circinans</name>
    <dbReference type="NCBI Taxonomy" id="147558"/>
    <lineage>
        <taxon>Eukaryota</taxon>
        <taxon>Fungi</taxon>
        <taxon>Dikarya</taxon>
        <taxon>Ascomycota</taxon>
        <taxon>Pezizomycotina</taxon>
        <taxon>Dothideomycetes</taxon>
        <taxon>Pleosporomycetidae</taxon>
        <taxon>Pleosporales</taxon>
        <taxon>Massarineae</taxon>
        <taxon>Massarinaceae</taxon>
        <taxon>Byssothecium</taxon>
    </lineage>
</organism>
<sequence>MSSVAAILVTGAILIYGGLQVILHYTQDPKEPRPVYTAIPFLGAMVGLSTKKTKFYVELRDKYNLPICTIRLPGARIYVINSPSLIPAVQREYKTLAFPPLAVNAAKSVCGSSKIANDILDTNVNGEQGNWGYSVTFYKRIHAALTPGPDLDAMNRVMAEKVSASMDRLEHAKKVQLFDFVKHEIAMASTDAVYGPKNPFKDPAIERRFWKFQPGILVLLMNLFPSVLAKDSLEAREFMTRAFVHYFEQNGHHEGSALMRTRFAHSTEFKMPVEDIARYEVGNTIGILTNTAPGSFWLVYHLYSNPVALEECREELSKVISDVSATSEDGKKITVRTIDMSQVKVSCPTLLSTFQEVLRFHTVGASTRTVTEDHLLDGKYLLKKGGTVMIPSPVHHTNTNAWGDNVHDFDHRRFHPKNKRHNAISFRGFGGGTTLCPGRHFASTEILAFAAIMILRFDVAPVDGKWAHLTTYKADMWEQTPMPDSDIEVKITPRVQEGEHSKWKILVTDSDKAMPLAAEDA</sequence>
<accession>A0A6A5TJB3</accession>
<dbReference type="GO" id="GO:0020037">
    <property type="term" value="F:heme binding"/>
    <property type="evidence" value="ECO:0007669"/>
    <property type="project" value="InterPro"/>
</dbReference>
<keyword evidence="8" id="KW-1185">Reference proteome</keyword>
<dbReference type="InterPro" id="IPR053007">
    <property type="entry name" value="CYP450_monoxygenase_sec-met"/>
</dbReference>
<dbReference type="OrthoDB" id="3366823at2759"/>
<keyword evidence="5 6" id="KW-0349">Heme</keyword>
<protein>
    <submittedName>
        <fullName evidence="7">Cytochrome P450</fullName>
    </submittedName>
</protein>
<dbReference type="PRINTS" id="PR00465">
    <property type="entry name" value="EP450IV"/>
</dbReference>
<dbReference type="Proteomes" id="UP000800035">
    <property type="component" value="Unassembled WGS sequence"/>
</dbReference>
<dbReference type="PANTHER" id="PTHR47582">
    <property type="entry name" value="P450, PUTATIVE (EUROFUNG)-RELATED"/>
    <property type="match status" value="1"/>
</dbReference>
<dbReference type="Gene3D" id="1.10.630.10">
    <property type="entry name" value="Cytochrome P450"/>
    <property type="match status" value="1"/>
</dbReference>
<proteinExistence type="inferred from homology"/>
<dbReference type="GO" id="GO:0016705">
    <property type="term" value="F:oxidoreductase activity, acting on paired donors, with incorporation or reduction of molecular oxygen"/>
    <property type="evidence" value="ECO:0007669"/>
    <property type="project" value="InterPro"/>
</dbReference>
<dbReference type="InterPro" id="IPR017972">
    <property type="entry name" value="Cyt_P450_CS"/>
</dbReference>
<dbReference type="EMBL" id="ML977014">
    <property type="protein sequence ID" value="KAF1951799.1"/>
    <property type="molecule type" value="Genomic_DNA"/>
</dbReference>
<gene>
    <name evidence="7" type="ORF">CC80DRAFT_528071</name>
</gene>
<feature type="binding site" description="axial binding residue" evidence="5">
    <location>
        <position position="436"/>
    </location>
    <ligand>
        <name>heme</name>
        <dbReference type="ChEBI" id="CHEBI:30413"/>
    </ligand>
    <ligandPart>
        <name>Fe</name>
        <dbReference type="ChEBI" id="CHEBI:18248"/>
    </ligandPart>
</feature>
<dbReference type="InterPro" id="IPR002403">
    <property type="entry name" value="Cyt_P450_E_grp-IV"/>
</dbReference>
<evidence type="ECO:0000256" key="3">
    <source>
        <dbReference type="ARBA" id="ARBA00022723"/>
    </source>
</evidence>
<dbReference type="SUPFAM" id="SSF48264">
    <property type="entry name" value="Cytochrome P450"/>
    <property type="match status" value="1"/>
</dbReference>
<dbReference type="PANTHER" id="PTHR47582:SF1">
    <property type="entry name" value="P450, PUTATIVE (EUROFUNG)-RELATED"/>
    <property type="match status" value="1"/>
</dbReference>
<evidence type="ECO:0000256" key="1">
    <source>
        <dbReference type="ARBA" id="ARBA00001971"/>
    </source>
</evidence>
<evidence type="ECO:0000313" key="8">
    <source>
        <dbReference type="Proteomes" id="UP000800035"/>
    </source>
</evidence>
<evidence type="ECO:0000256" key="6">
    <source>
        <dbReference type="RuleBase" id="RU000461"/>
    </source>
</evidence>
<keyword evidence="6" id="KW-0503">Monooxygenase</keyword>
<keyword evidence="3 5" id="KW-0479">Metal-binding</keyword>
<keyword evidence="4 5" id="KW-0408">Iron</keyword>
<dbReference type="GO" id="GO:0004497">
    <property type="term" value="F:monooxygenase activity"/>
    <property type="evidence" value="ECO:0007669"/>
    <property type="project" value="UniProtKB-KW"/>
</dbReference>
<dbReference type="CDD" id="cd11040">
    <property type="entry name" value="CYP7_CYP8-like"/>
    <property type="match status" value="1"/>
</dbReference>
<dbReference type="InterPro" id="IPR036396">
    <property type="entry name" value="Cyt_P450_sf"/>
</dbReference>
<dbReference type="PROSITE" id="PS00086">
    <property type="entry name" value="CYTOCHROME_P450"/>
    <property type="match status" value="1"/>
</dbReference>
<evidence type="ECO:0000313" key="7">
    <source>
        <dbReference type="EMBL" id="KAF1951799.1"/>
    </source>
</evidence>
<comment type="cofactor">
    <cofactor evidence="1 5">
        <name>heme</name>
        <dbReference type="ChEBI" id="CHEBI:30413"/>
    </cofactor>
</comment>
<dbReference type="GO" id="GO:0005506">
    <property type="term" value="F:iron ion binding"/>
    <property type="evidence" value="ECO:0007669"/>
    <property type="project" value="InterPro"/>
</dbReference>
<evidence type="ECO:0000256" key="4">
    <source>
        <dbReference type="ARBA" id="ARBA00023004"/>
    </source>
</evidence>
<comment type="similarity">
    <text evidence="2 6">Belongs to the cytochrome P450 family.</text>
</comment>